<dbReference type="AlphaFoldDB" id="A0A8X6IVY7"/>
<protein>
    <submittedName>
        <fullName evidence="1">Uncharacterized protein</fullName>
    </submittedName>
</protein>
<sequence length="91" mass="10633">MLSDPISEPRRPVRWVKYQESGVKTSIPCKHVVDADQSTMGIPASLNWRWAPEDGEYHRLQNHHPCHWYHECHEYGLEVSLESDTIVHCKP</sequence>
<keyword evidence="2" id="KW-1185">Reference proteome</keyword>
<organism evidence="1 2">
    <name type="scientific">Nephila pilipes</name>
    <name type="common">Giant wood spider</name>
    <name type="synonym">Nephila maculata</name>
    <dbReference type="NCBI Taxonomy" id="299642"/>
    <lineage>
        <taxon>Eukaryota</taxon>
        <taxon>Metazoa</taxon>
        <taxon>Ecdysozoa</taxon>
        <taxon>Arthropoda</taxon>
        <taxon>Chelicerata</taxon>
        <taxon>Arachnida</taxon>
        <taxon>Araneae</taxon>
        <taxon>Araneomorphae</taxon>
        <taxon>Entelegynae</taxon>
        <taxon>Araneoidea</taxon>
        <taxon>Nephilidae</taxon>
        <taxon>Nephila</taxon>
    </lineage>
</organism>
<reference evidence="1" key="1">
    <citation type="submission" date="2020-08" db="EMBL/GenBank/DDBJ databases">
        <title>Multicomponent nature underlies the extraordinary mechanical properties of spider dragline silk.</title>
        <authorList>
            <person name="Kono N."/>
            <person name="Nakamura H."/>
            <person name="Mori M."/>
            <person name="Yoshida Y."/>
            <person name="Ohtoshi R."/>
            <person name="Malay A.D."/>
            <person name="Moran D.A.P."/>
            <person name="Tomita M."/>
            <person name="Numata K."/>
            <person name="Arakawa K."/>
        </authorList>
    </citation>
    <scope>NUCLEOTIDE SEQUENCE</scope>
</reference>
<gene>
    <name evidence="1" type="ORF">NPIL_696101</name>
</gene>
<accession>A0A8X6IVY7</accession>
<evidence type="ECO:0000313" key="1">
    <source>
        <dbReference type="EMBL" id="GFS60534.1"/>
    </source>
</evidence>
<comment type="caution">
    <text evidence="1">The sequence shown here is derived from an EMBL/GenBank/DDBJ whole genome shotgun (WGS) entry which is preliminary data.</text>
</comment>
<proteinExistence type="predicted"/>
<name>A0A8X6IVY7_NEPPI</name>
<dbReference type="Proteomes" id="UP000887013">
    <property type="component" value="Unassembled WGS sequence"/>
</dbReference>
<evidence type="ECO:0000313" key="2">
    <source>
        <dbReference type="Proteomes" id="UP000887013"/>
    </source>
</evidence>
<dbReference type="EMBL" id="BMAW01093477">
    <property type="protein sequence ID" value="GFS60534.1"/>
    <property type="molecule type" value="Genomic_DNA"/>
</dbReference>